<dbReference type="Proteomes" id="UP000256709">
    <property type="component" value="Unassembled WGS sequence"/>
</dbReference>
<protein>
    <recommendedName>
        <fullName evidence="1">Plasmid pRiA4b Orf3-like domain-containing protein</fullName>
    </recommendedName>
</protein>
<dbReference type="InterPro" id="IPR012912">
    <property type="entry name" value="Plasmid_pRiA4b_Orf3-like"/>
</dbReference>
<dbReference type="EMBL" id="NBXA01000053">
    <property type="protein sequence ID" value="RFA06689.1"/>
    <property type="molecule type" value="Genomic_DNA"/>
</dbReference>
<name>A0A3E0VAD9_9MICO</name>
<gene>
    <name evidence="2" type="ORF">B7R21_18685</name>
</gene>
<reference evidence="2 3" key="1">
    <citation type="submission" date="2017-04" db="EMBL/GenBank/DDBJ databases">
        <title>Comparative genome analysis of Subtercola boreus.</title>
        <authorList>
            <person name="Cho Y.-J."/>
            <person name="Cho A."/>
            <person name="Kim O.-S."/>
            <person name="Lee J.-I."/>
        </authorList>
    </citation>
    <scope>NUCLEOTIDE SEQUENCE [LARGE SCALE GENOMIC DNA]</scope>
    <source>
        <strain evidence="2 3">P27444</strain>
    </source>
</reference>
<dbReference type="PANTHER" id="PTHR41878:SF1">
    <property type="entry name" value="TNPR PROTEIN"/>
    <property type="match status" value="1"/>
</dbReference>
<dbReference type="Gene3D" id="3.10.290.30">
    <property type="entry name" value="MM3350-like"/>
    <property type="match status" value="1"/>
</dbReference>
<comment type="caution">
    <text evidence="2">The sequence shown here is derived from an EMBL/GenBank/DDBJ whole genome shotgun (WGS) entry which is preliminary data.</text>
</comment>
<proteinExistence type="predicted"/>
<dbReference type="Pfam" id="PF07929">
    <property type="entry name" value="PRiA4_ORF3"/>
    <property type="match status" value="1"/>
</dbReference>
<evidence type="ECO:0000313" key="2">
    <source>
        <dbReference type="EMBL" id="RFA06689.1"/>
    </source>
</evidence>
<dbReference type="SUPFAM" id="SSF159941">
    <property type="entry name" value="MM3350-like"/>
    <property type="match status" value="1"/>
</dbReference>
<organism evidence="2 3">
    <name type="scientific">Subtercola boreus</name>
    <dbReference type="NCBI Taxonomy" id="120213"/>
    <lineage>
        <taxon>Bacteria</taxon>
        <taxon>Bacillati</taxon>
        <taxon>Actinomycetota</taxon>
        <taxon>Actinomycetes</taxon>
        <taxon>Micrococcales</taxon>
        <taxon>Microbacteriaceae</taxon>
        <taxon>Subtercola</taxon>
    </lineage>
</organism>
<sequence length="275" mass="31887">MQHRRHSLRCAQPLTKPIQHGAYGRGVKKLEADSSARTSWIRTHRPWLPPWENLGMTAGVKQTGPALFRVRVHLIDSDPEIWRLFEINADLRLPHVHDALQTVMGWENTHLHEFLDYDPNVNGTITPMRPRRWASPFLREDDDDGVYLAEEDFALRDVLTEQAPLFYMYDLGDNWLHRLDFIEALPMKPDDPTVTVIRGERRCPLEDSGGIDGYDHILDVLSDPTDHEHHDLTEWVTSAHNNPRHPFDPATYDTRTINHTLRLALPDTTTHTKRQ</sequence>
<accession>A0A3E0VAD9</accession>
<evidence type="ECO:0000259" key="1">
    <source>
        <dbReference type="Pfam" id="PF07929"/>
    </source>
</evidence>
<dbReference type="AlphaFoldDB" id="A0A3E0VAD9"/>
<dbReference type="PANTHER" id="PTHR41878">
    <property type="entry name" value="LEXA REPRESSOR-RELATED"/>
    <property type="match status" value="1"/>
</dbReference>
<dbReference type="InterPro" id="IPR024047">
    <property type="entry name" value="MM3350-like_sf"/>
</dbReference>
<dbReference type="OrthoDB" id="9816539at2"/>
<evidence type="ECO:0000313" key="3">
    <source>
        <dbReference type="Proteomes" id="UP000256709"/>
    </source>
</evidence>
<feature type="domain" description="Plasmid pRiA4b Orf3-like" evidence="1">
    <location>
        <begin position="68"/>
        <end position="254"/>
    </location>
</feature>